<name>A0ABT0TMB2_9FLAO</name>
<dbReference type="Pfam" id="PF20105">
    <property type="entry name" value="DUF6495"/>
    <property type="match status" value="1"/>
</dbReference>
<dbReference type="RefSeq" id="WP_250591745.1">
    <property type="nucleotide sequence ID" value="NZ_JAMLJM010000002.1"/>
</dbReference>
<gene>
    <name evidence="1" type="ORF">NAT50_04050</name>
</gene>
<evidence type="ECO:0000313" key="2">
    <source>
        <dbReference type="Proteomes" id="UP001317191"/>
    </source>
</evidence>
<dbReference type="Proteomes" id="UP001317191">
    <property type="component" value="Unassembled WGS sequence"/>
</dbReference>
<reference evidence="1 2" key="1">
    <citation type="submission" date="2022-05" db="EMBL/GenBank/DDBJ databases">
        <title>Flavobacterium sp., isolated from activated sludge.</title>
        <authorList>
            <person name="Ran Q."/>
        </authorList>
    </citation>
    <scope>NUCLEOTIDE SEQUENCE [LARGE SCALE GENOMIC DNA]</scope>
    <source>
        <strain evidence="1 2">HXWNR70</strain>
    </source>
</reference>
<evidence type="ECO:0000313" key="1">
    <source>
        <dbReference type="EMBL" id="MCL9808525.1"/>
    </source>
</evidence>
<sequence length="156" mass="18468">MKYTRLSKEQLEELHEEFINFLAAQQIDKKEWDLIKEHKPEVAEQEIDVFSDLIWEGVLTNAKYLEHYSKNYIFLFFTDEVYMRSIIIKTTEDVDFLTKQGLEWLSDNLFTDAVEVQKGQRVFTGERNEEIFALIKQGAILSNGELYEQMSSILEQ</sequence>
<accession>A0ABT0TMB2</accession>
<protein>
    <submittedName>
        <fullName evidence="1">DUF6495 family protein</fullName>
    </submittedName>
</protein>
<organism evidence="1 2">
    <name type="scientific">Flavobacterium luminosum</name>
    <dbReference type="NCBI Taxonomy" id="2949086"/>
    <lineage>
        <taxon>Bacteria</taxon>
        <taxon>Pseudomonadati</taxon>
        <taxon>Bacteroidota</taxon>
        <taxon>Flavobacteriia</taxon>
        <taxon>Flavobacteriales</taxon>
        <taxon>Flavobacteriaceae</taxon>
        <taxon>Flavobacterium</taxon>
    </lineage>
</organism>
<proteinExistence type="predicted"/>
<dbReference type="InterPro" id="IPR045470">
    <property type="entry name" value="DUF6495"/>
</dbReference>
<comment type="caution">
    <text evidence="1">The sequence shown here is derived from an EMBL/GenBank/DDBJ whole genome shotgun (WGS) entry which is preliminary data.</text>
</comment>
<dbReference type="EMBL" id="JAMLJM010000002">
    <property type="protein sequence ID" value="MCL9808525.1"/>
    <property type="molecule type" value="Genomic_DNA"/>
</dbReference>
<keyword evidence="2" id="KW-1185">Reference proteome</keyword>